<dbReference type="InterPro" id="IPR036388">
    <property type="entry name" value="WH-like_DNA-bd_sf"/>
</dbReference>
<keyword evidence="2" id="KW-0238">DNA-binding</keyword>
<dbReference type="InterPro" id="IPR008920">
    <property type="entry name" value="TF_FadR/GntR_C"/>
</dbReference>
<dbReference type="Pfam" id="PF00392">
    <property type="entry name" value="GntR"/>
    <property type="match status" value="1"/>
</dbReference>
<dbReference type="CDD" id="cd07377">
    <property type="entry name" value="WHTH_GntR"/>
    <property type="match status" value="1"/>
</dbReference>
<dbReference type="SMART" id="SM00895">
    <property type="entry name" value="FCD"/>
    <property type="match status" value="1"/>
</dbReference>
<sequence>MADAGPSETLVEMLCDSIRQSVRHGRLAPGQRLVVADLAQEFGASAGPVREAIRRLTGEGLLEFTAHRGASVRSFTSRDVREIFQVREAIEGYAARLAAENIGRADYAAQLTNVGKLLRKTAEKGHPHFSNARQTFHDVLYEIAGNAVLREMALRLTFPLYRLYFNEKTGSARARDSLIEHEGIIEAILSGDGVRAERLMRSHLRNGAEAVCQTLEEGDAKTASQRGRKGRAA</sequence>
<evidence type="ECO:0000256" key="1">
    <source>
        <dbReference type="ARBA" id="ARBA00023015"/>
    </source>
</evidence>
<gene>
    <name evidence="5" type="ORF">DF3PB_10144</name>
</gene>
<accession>A0A380T8H0</accession>
<proteinExistence type="predicted"/>
<dbReference type="AlphaFoldDB" id="A0A380T8H0"/>
<reference evidence="5" key="1">
    <citation type="submission" date="2018-07" db="EMBL/GenBank/DDBJ databases">
        <authorList>
            <person name="Quirk P.G."/>
            <person name="Krulwich T.A."/>
        </authorList>
    </citation>
    <scope>NUCLEOTIDE SEQUENCE</scope>
</reference>
<dbReference type="EMBL" id="UIDG01000001">
    <property type="protein sequence ID" value="SUS03392.1"/>
    <property type="molecule type" value="Genomic_DNA"/>
</dbReference>
<dbReference type="GO" id="GO:0003677">
    <property type="term" value="F:DNA binding"/>
    <property type="evidence" value="ECO:0007669"/>
    <property type="project" value="UniProtKB-KW"/>
</dbReference>
<dbReference type="InterPro" id="IPR011711">
    <property type="entry name" value="GntR_C"/>
</dbReference>
<dbReference type="SUPFAM" id="SSF46785">
    <property type="entry name" value="Winged helix' DNA-binding domain"/>
    <property type="match status" value="1"/>
</dbReference>
<dbReference type="PANTHER" id="PTHR43537:SF24">
    <property type="entry name" value="GLUCONATE OPERON TRANSCRIPTIONAL REPRESSOR"/>
    <property type="match status" value="1"/>
</dbReference>
<keyword evidence="1" id="KW-0805">Transcription regulation</keyword>
<evidence type="ECO:0000256" key="3">
    <source>
        <dbReference type="ARBA" id="ARBA00023163"/>
    </source>
</evidence>
<evidence type="ECO:0000259" key="4">
    <source>
        <dbReference type="PROSITE" id="PS50949"/>
    </source>
</evidence>
<dbReference type="GO" id="GO:0003700">
    <property type="term" value="F:DNA-binding transcription factor activity"/>
    <property type="evidence" value="ECO:0007669"/>
    <property type="project" value="InterPro"/>
</dbReference>
<dbReference type="Gene3D" id="1.10.10.10">
    <property type="entry name" value="Winged helix-like DNA-binding domain superfamily/Winged helix DNA-binding domain"/>
    <property type="match status" value="1"/>
</dbReference>
<dbReference type="SMART" id="SM00345">
    <property type="entry name" value="HTH_GNTR"/>
    <property type="match status" value="1"/>
</dbReference>
<keyword evidence="3" id="KW-0804">Transcription</keyword>
<protein>
    <submittedName>
        <fullName evidence="5">Transcriptional regulator, GntR family</fullName>
    </submittedName>
</protein>
<dbReference type="Pfam" id="PF07729">
    <property type="entry name" value="FCD"/>
    <property type="match status" value="1"/>
</dbReference>
<feature type="domain" description="HTH gntR-type" evidence="4">
    <location>
        <begin position="8"/>
        <end position="75"/>
    </location>
</feature>
<dbReference type="PROSITE" id="PS50949">
    <property type="entry name" value="HTH_GNTR"/>
    <property type="match status" value="1"/>
</dbReference>
<dbReference type="InterPro" id="IPR000524">
    <property type="entry name" value="Tscrpt_reg_HTH_GntR"/>
</dbReference>
<dbReference type="PANTHER" id="PTHR43537">
    <property type="entry name" value="TRANSCRIPTIONAL REGULATOR, GNTR FAMILY"/>
    <property type="match status" value="1"/>
</dbReference>
<organism evidence="5">
    <name type="scientific">metagenome</name>
    <dbReference type="NCBI Taxonomy" id="256318"/>
    <lineage>
        <taxon>unclassified sequences</taxon>
        <taxon>metagenomes</taxon>
    </lineage>
</organism>
<dbReference type="Gene3D" id="1.20.120.530">
    <property type="entry name" value="GntR ligand-binding domain-like"/>
    <property type="match status" value="1"/>
</dbReference>
<name>A0A380T8H0_9ZZZZ</name>
<dbReference type="SUPFAM" id="SSF48008">
    <property type="entry name" value="GntR ligand-binding domain-like"/>
    <property type="match status" value="1"/>
</dbReference>
<evidence type="ECO:0000313" key="5">
    <source>
        <dbReference type="EMBL" id="SUS03392.1"/>
    </source>
</evidence>
<evidence type="ECO:0000256" key="2">
    <source>
        <dbReference type="ARBA" id="ARBA00023125"/>
    </source>
</evidence>
<dbReference type="InterPro" id="IPR036390">
    <property type="entry name" value="WH_DNA-bd_sf"/>
</dbReference>